<organism evidence="1 2">
    <name type="scientific">Trichogramma kaykai</name>
    <dbReference type="NCBI Taxonomy" id="54128"/>
    <lineage>
        <taxon>Eukaryota</taxon>
        <taxon>Metazoa</taxon>
        <taxon>Ecdysozoa</taxon>
        <taxon>Arthropoda</taxon>
        <taxon>Hexapoda</taxon>
        <taxon>Insecta</taxon>
        <taxon>Pterygota</taxon>
        <taxon>Neoptera</taxon>
        <taxon>Endopterygota</taxon>
        <taxon>Hymenoptera</taxon>
        <taxon>Apocrita</taxon>
        <taxon>Proctotrupomorpha</taxon>
        <taxon>Chalcidoidea</taxon>
        <taxon>Trichogrammatidae</taxon>
        <taxon>Trichogramma</taxon>
    </lineage>
</organism>
<evidence type="ECO:0000313" key="1">
    <source>
        <dbReference type="EMBL" id="KAL3392872.1"/>
    </source>
</evidence>
<gene>
    <name evidence="1" type="ORF">TKK_012578</name>
</gene>
<comment type="caution">
    <text evidence="1">The sequence shown here is derived from an EMBL/GenBank/DDBJ whole genome shotgun (WGS) entry which is preliminary data.</text>
</comment>
<protein>
    <submittedName>
        <fullName evidence="1">Uncharacterized protein</fullName>
    </submittedName>
</protein>
<dbReference type="PANTHER" id="PTHR47331">
    <property type="entry name" value="PHD-TYPE DOMAIN-CONTAINING PROTEIN"/>
    <property type="match status" value="1"/>
</dbReference>
<dbReference type="AlphaFoldDB" id="A0ABD2WIF8"/>
<accession>A0ABD2WIF8</accession>
<proteinExistence type="predicted"/>
<reference evidence="1 2" key="1">
    <citation type="journal article" date="2024" name="bioRxiv">
        <title>A reference genome for Trichogramma kaykai: A tiny desert-dwelling parasitoid wasp with competing sex-ratio distorters.</title>
        <authorList>
            <person name="Culotta J."/>
            <person name="Lindsey A.R."/>
        </authorList>
    </citation>
    <scope>NUCLEOTIDE SEQUENCE [LARGE SCALE GENOMIC DNA]</scope>
    <source>
        <strain evidence="1 2">KSX58</strain>
    </source>
</reference>
<keyword evidence="2" id="KW-1185">Reference proteome</keyword>
<dbReference type="EMBL" id="JBJJXI010000101">
    <property type="protein sequence ID" value="KAL3392872.1"/>
    <property type="molecule type" value="Genomic_DNA"/>
</dbReference>
<sequence length="219" mass="23543">MYRQILVYRDNVDWQRVLWRANPSETVGEYRCTTVTYGTAAALFLALHVIKQLADDGCHDYPEAARVLSHQLYVDDIFFEADSVGGAISARDQLIGLLATAGMKLAKWAASDSSIIQDLGTSSPENKDGRGRLESWIKVDSRAGLLHHPLGTRDDAIVSHASVDLVEAFEDVRPIGVARAGARHRKGALAGCLSGQYGLGCSHLIAFGAALGGVLHSTA</sequence>
<name>A0ABD2WIF8_9HYME</name>
<dbReference type="Proteomes" id="UP001627154">
    <property type="component" value="Unassembled WGS sequence"/>
</dbReference>
<evidence type="ECO:0000313" key="2">
    <source>
        <dbReference type="Proteomes" id="UP001627154"/>
    </source>
</evidence>